<evidence type="ECO:0000256" key="2">
    <source>
        <dbReference type="ARBA" id="ARBA00022801"/>
    </source>
</evidence>
<feature type="domain" description="Calcineurin-like phosphoesterase" evidence="5">
    <location>
        <begin position="3"/>
        <end position="189"/>
    </location>
</feature>
<proteinExistence type="inferred from homology"/>
<evidence type="ECO:0000256" key="1">
    <source>
        <dbReference type="ARBA" id="ARBA00022723"/>
    </source>
</evidence>
<comment type="caution">
    <text evidence="6">The sequence shown here is derived from an EMBL/GenBank/DDBJ whole genome shotgun (WGS) entry which is preliminary data.</text>
</comment>
<gene>
    <name evidence="6" type="ORF">VSX56_07975</name>
</gene>
<dbReference type="Gene3D" id="3.60.21.10">
    <property type="match status" value="1"/>
</dbReference>
<evidence type="ECO:0000259" key="5">
    <source>
        <dbReference type="Pfam" id="PF00149"/>
    </source>
</evidence>
<sequence>MRRIIHLSDLHFGKTDPRLERPLLRKIDELAPDLVIVSGDFTQRARRHQFAQARAFLNRIKAPVLAVPGNHDTPLDNVLVRFVTPWRRYRQAIDRELEPEWRDARVHVVGVNTVNRFKWQRGRIGPHTIRRVCSSFSAVPRDVLRIVVMHHPLEHGPETDKKLMEGASHALRRLSKCGADIVLSGHLHEGSAAPFHAAPGLLFVQAGTGLSTRLRGTPNMFNLLEHQSAGEVSITRYLSSSEGKFAPEAVRHFRKTAQDWSEVASPSPIEATSHDMIRSVAFAP</sequence>
<keyword evidence="2 6" id="KW-0378">Hydrolase</keyword>
<evidence type="ECO:0000256" key="4">
    <source>
        <dbReference type="ARBA" id="ARBA00025742"/>
    </source>
</evidence>
<evidence type="ECO:0000256" key="3">
    <source>
        <dbReference type="ARBA" id="ARBA00023004"/>
    </source>
</evidence>
<keyword evidence="3" id="KW-0408">Iron</keyword>
<dbReference type="EC" id="3.1.-.-" evidence="6"/>
<dbReference type="EMBL" id="JAYWLC010000005">
    <property type="protein sequence ID" value="MER5171712.1"/>
    <property type="molecule type" value="Genomic_DNA"/>
</dbReference>
<evidence type="ECO:0000313" key="6">
    <source>
        <dbReference type="EMBL" id="MER5171712.1"/>
    </source>
</evidence>
<dbReference type="SUPFAM" id="SSF56300">
    <property type="entry name" value="Metallo-dependent phosphatases"/>
    <property type="match status" value="1"/>
</dbReference>
<name>A0ABV1SFP2_9RHOB</name>
<protein>
    <submittedName>
        <fullName evidence="6">Metallophosphoesterase family protein</fullName>
        <ecNumber evidence="6">3.1.-.-</ecNumber>
    </submittedName>
</protein>
<dbReference type="PANTHER" id="PTHR42988:SF2">
    <property type="entry name" value="CYCLIC NUCLEOTIDE PHOSPHODIESTERASE CBUA0032-RELATED"/>
    <property type="match status" value="1"/>
</dbReference>
<dbReference type="GO" id="GO:0016787">
    <property type="term" value="F:hydrolase activity"/>
    <property type="evidence" value="ECO:0007669"/>
    <property type="project" value="UniProtKB-KW"/>
</dbReference>
<keyword evidence="7" id="KW-1185">Reference proteome</keyword>
<reference evidence="6 7" key="2">
    <citation type="submission" date="2024-06" db="EMBL/GenBank/DDBJ databases">
        <title>Thioclava kandeliae sp. nov. from a rhizosphere soil sample of Kandelia candel in a mangrove.</title>
        <authorList>
            <person name="Mu T."/>
        </authorList>
    </citation>
    <scope>NUCLEOTIDE SEQUENCE [LARGE SCALE GENOMIC DNA]</scope>
    <source>
        <strain evidence="6 7">CPCC 100088</strain>
    </source>
</reference>
<comment type="similarity">
    <text evidence="4">Belongs to the cyclic nucleotide phosphodiesterase class-III family.</text>
</comment>
<keyword evidence="1" id="KW-0479">Metal-binding</keyword>
<dbReference type="RefSeq" id="WP_350936235.1">
    <property type="nucleotide sequence ID" value="NZ_JAYWLC010000005.1"/>
</dbReference>
<dbReference type="InterPro" id="IPR004843">
    <property type="entry name" value="Calcineurin-like_PHP"/>
</dbReference>
<dbReference type="InterPro" id="IPR029052">
    <property type="entry name" value="Metallo-depent_PP-like"/>
</dbReference>
<organism evidence="6 7">
    <name type="scientific">Thioclava kandeliae</name>
    <dbReference type="NCBI Taxonomy" id="3070818"/>
    <lineage>
        <taxon>Bacteria</taxon>
        <taxon>Pseudomonadati</taxon>
        <taxon>Pseudomonadota</taxon>
        <taxon>Alphaproteobacteria</taxon>
        <taxon>Rhodobacterales</taxon>
        <taxon>Paracoccaceae</taxon>
        <taxon>Thioclava</taxon>
    </lineage>
</organism>
<accession>A0ABV1SFP2</accession>
<dbReference type="CDD" id="cd07400">
    <property type="entry name" value="MPP_1"/>
    <property type="match status" value="1"/>
</dbReference>
<dbReference type="PANTHER" id="PTHR42988">
    <property type="entry name" value="PHOSPHOHYDROLASE"/>
    <property type="match status" value="1"/>
</dbReference>
<dbReference type="Pfam" id="PF00149">
    <property type="entry name" value="Metallophos"/>
    <property type="match status" value="1"/>
</dbReference>
<reference evidence="6 7" key="1">
    <citation type="submission" date="2024-01" db="EMBL/GenBank/DDBJ databases">
        <authorList>
            <person name="Deng Y."/>
            <person name="Su J."/>
        </authorList>
    </citation>
    <scope>NUCLEOTIDE SEQUENCE [LARGE SCALE GENOMIC DNA]</scope>
    <source>
        <strain evidence="6 7">CPCC 100088</strain>
    </source>
</reference>
<evidence type="ECO:0000313" key="7">
    <source>
        <dbReference type="Proteomes" id="UP001438953"/>
    </source>
</evidence>
<dbReference type="Proteomes" id="UP001438953">
    <property type="component" value="Unassembled WGS sequence"/>
</dbReference>
<dbReference type="InterPro" id="IPR050884">
    <property type="entry name" value="CNP_phosphodiesterase-III"/>
</dbReference>